<dbReference type="AlphaFoldDB" id="A0AAV4AS98"/>
<organism evidence="1 2">
    <name type="scientific">Plakobranchus ocellatus</name>
    <dbReference type="NCBI Taxonomy" id="259542"/>
    <lineage>
        <taxon>Eukaryota</taxon>
        <taxon>Metazoa</taxon>
        <taxon>Spiralia</taxon>
        <taxon>Lophotrochozoa</taxon>
        <taxon>Mollusca</taxon>
        <taxon>Gastropoda</taxon>
        <taxon>Heterobranchia</taxon>
        <taxon>Euthyneura</taxon>
        <taxon>Panpulmonata</taxon>
        <taxon>Sacoglossa</taxon>
        <taxon>Placobranchoidea</taxon>
        <taxon>Plakobranchidae</taxon>
        <taxon>Plakobranchus</taxon>
    </lineage>
</organism>
<comment type="caution">
    <text evidence="1">The sequence shown here is derived from an EMBL/GenBank/DDBJ whole genome shotgun (WGS) entry which is preliminary data.</text>
</comment>
<evidence type="ECO:0000313" key="2">
    <source>
        <dbReference type="Proteomes" id="UP000735302"/>
    </source>
</evidence>
<gene>
    <name evidence="1" type="ORF">PoB_003755100</name>
</gene>
<dbReference type="EMBL" id="BLXT01004214">
    <property type="protein sequence ID" value="GFO11046.1"/>
    <property type="molecule type" value="Genomic_DNA"/>
</dbReference>
<keyword evidence="2" id="KW-1185">Reference proteome</keyword>
<reference evidence="1 2" key="1">
    <citation type="journal article" date="2021" name="Elife">
        <title>Chloroplast acquisition without the gene transfer in kleptoplastic sea slugs, Plakobranchus ocellatus.</title>
        <authorList>
            <person name="Maeda T."/>
            <person name="Takahashi S."/>
            <person name="Yoshida T."/>
            <person name="Shimamura S."/>
            <person name="Takaki Y."/>
            <person name="Nagai Y."/>
            <person name="Toyoda A."/>
            <person name="Suzuki Y."/>
            <person name="Arimoto A."/>
            <person name="Ishii H."/>
            <person name="Satoh N."/>
            <person name="Nishiyama T."/>
            <person name="Hasebe M."/>
            <person name="Maruyama T."/>
            <person name="Minagawa J."/>
            <person name="Obokata J."/>
            <person name="Shigenobu S."/>
        </authorList>
    </citation>
    <scope>NUCLEOTIDE SEQUENCE [LARGE SCALE GENOMIC DNA]</scope>
</reference>
<proteinExistence type="predicted"/>
<evidence type="ECO:0000313" key="1">
    <source>
        <dbReference type="EMBL" id="GFO11046.1"/>
    </source>
</evidence>
<dbReference type="Proteomes" id="UP000735302">
    <property type="component" value="Unassembled WGS sequence"/>
</dbReference>
<accession>A0AAV4AS98</accession>
<name>A0AAV4AS98_9GAST</name>
<protein>
    <submittedName>
        <fullName evidence="1">Uncharacterized protein</fullName>
    </submittedName>
</protein>
<sequence>MRACSPSWRSQAFGFQQKTALGMKRVQTGVLWLKVFAGFEASCANYRASTMPRFLITILITTDPGRFLMTSGRLPNKRPGVLPDTNISGWIFTFHRFVAGKVYNDVTIQVYNKFTLKSPITIFKLHANFKGQRSVHISL</sequence>